<name>A0A2I3ERY2_9MYCO</name>
<evidence type="ECO:0000259" key="2">
    <source>
        <dbReference type="Pfam" id="PF00892"/>
    </source>
</evidence>
<dbReference type="Proteomes" id="UP000595446">
    <property type="component" value="Chromosome"/>
</dbReference>
<organism evidence="3 4">
    <name type="scientific">Mycobacterium heckeshornense</name>
    <dbReference type="NCBI Taxonomy" id="110505"/>
    <lineage>
        <taxon>Bacteria</taxon>
        <taxon>Bacillati</taxon>
        <taxon>Actinomycetota</taxon>
        <taxon>Actinomycetes</taxon>
        <taxon>Mycobacteriales</taxon>
        <taxon>Mycobacteriaceae</taxon>
        <taxon>Mycobacterium</taxon>
    </lineage>
</organism>
<gene>
    <name evidence="3" type="ORF">MHEC_35640</name>
</gene>
<dbReference type="GO" id="GO:0016020">
    <property type="term" value="C:membrane"/>
    <property type="evidence" value="ECO:0007669"/>
    <property type="project" value="InterPro"/>
</dbReference>
<dbReference type="Gene3D" id="1.10.3730.20">
    <property type="match status" value="1"/>
</dbReference>
<feature type="domain" description="EamA" evidence="2">
    <location>
        <begin position="6"/>
        <end position="64"/>
    </location>
</feature>
<dbReference type="InterPro" id="IPR000620">
    <property type="entry name" value="EamA_dom"/>
</dbReference>
<sequence>MLDASANVAMLLALHTALLSLASVVISLYPAATVVLAITLLGERVSRPQAVGLVLALLAVAMIAAG</sequence>
<dbReference type="STRING" id="110505.ACT16_07850"/>
<dbReference type="InterPro" id="IPR037185">
    <property type="entry name" value="EmrE-like"/>
</dbReference>
<evidence type="ECO:0000256" key="1">
    <source>
        <dbReference type="ARBA" id="ARBA00007362"/>
    </source>
</evidence>
<dbReference type="EMBL" id="AP024237">
    <property type="protein sequence ID" value="BCO37131.1"/>
    <property type="molecule type" value="Genomic_DNA"/>
</dbReference>
<dbReference type="AlphaFoldDB" id="A0A2I3ERY2"/>
<evidence type="ECO:0000313" key="3">
    <source>
        <dbReference type="EMBL" id="BCO37131.1"/>
    </source>
</evidence>
<evidence type="ECO:0000313" key="4">
    <source>
        <dbReference type="Proteomes" id="UP000595446"/>
    </source>
</evidence>
<reference evidence="3 4" key="1">
    <citation type="submission" date="2020-12" db="EMBL/GenBank/DDBJ databases">
        <title>Complete genome sequence of Mycobacterium heckeshornense JCM 15655T, closely related to a pathogenic non-tuberculous mycobacterial species Mycobacterium xenopi.</title>
        <authorList>
            <person name="Yoshida M."/>
            <person name="Fukano H."/>
            <person name="Asakura T."/>
            <person name="Suzuki M."/>
            <person name="Hoshino Y."/>
        </authorList>
    </citation>
    <scope>NUCLEOTIDE SEQUENCE [LARGE SCALE GENOMIC DNA]</scope>
    <source>
        <strain evidence="3 4">JCM 15655</strain>
    </source>
</reference>
<protein>
    <recommendedName>
        <fullName evidence="2">EamA domain-containing protein</fullName>
    </recommendedName>
</protein>
<accession>A0A2I3ERY2</accession>
<keyword evidence="4" id="KW-1185">Reference proteome</keyword>
<comment type="similarity">
    <text evidence="1">Belongs to the EamA transporter family.</text>
</comment>
<dbReference type="Pfam" id="PF00892">
    <property type="entry name" value="EamA"/>
    <property type="match status" value="1"/>
</dbReference>
<dbReference type="SUPFAM" id="SSF103481">
    <property type="entry name" value="Multidrug resistance efflux transporter EmrE"/>
    <property type="match status" value="1"/>
</dbReference>
<proteinExistence type="inferred from homology"/>